<dbReference type="InterPro" id="IPR051364">
    <property type="entry name" value="Cytokinesis/Rho-signaling"/>
</dbReference>
<dbReference type="PANTHER" id="PTHR21538:SF19">
    <property type="entry name" value="RHOTEKIN"/>
    <property type="match status" value="1"/>
</dbReference>
<protein>
    <submittedName>
        <fullName evidence="1">Uncharacterized protein</fullName>
    </submittedName>
</protein>
<sequence length="225" mass="23574">MGHTAHCGALSTSMGHTAHPWGTQHIVGHTAIHWSTQCIHGAHSASWGTQRIHGAHSNPWGTQHIHGARGSAVGCPIGGQELFRGVVPRWSRRALKQLGVGWLGRDPRTPCRGPKYHLLAHTVLSLAEVQDGFRTHDLAIACNEESSFWLPLYGSMCCRLAAQPHCMAAQGSHAVGMHWGSHVRRAMGVPCCGDALGVPGCGNAGGPMVGRALGGPMAGGAVGVP</sequence>
<dbReference type="AlphaFoldDB" id="A0A8C3LP17"/>
<name>A0A8C3LP17_CHRPC</name>
<reference evidence="1" key="2">
    <citation type="submission" date="2025-09" db="UniProtKB">
        <authorList>
            <consortium name="Ensembl"/>
        </authorList>
    </citation>
    <scope>IDENTIFICATION</scope>
</reference>
<dbReference type="GO" id="GO:0000915">
    <property type="term" value="P:actomyosin contractile ring assembly"/>
    <property type="evidence" value="ECO:0007669"/>
    <property type="project" value="TreeGrafter"/>
</dbReference>
<dbReference type="GO" id="GO:0005095">
    <property type="term" value="F:GTPase inhibitor activity"/>
    <property type="evidence" value="ECO:0007669"/>
    <property type="project" value="TreeGrafter"/>
</dbReference>
<accession>A0A8C3LP17</accession>
<dbReference type="Proteomes" id="UP000694543">
    <property type="component" value="Unplaced"/>
</dbReference>
<evidence type="ECO:0000313" key="1">
    <source>
        <dbReference type="Ensembl" id="ENSCPIP00010013232.1"/>
    </source>
</evidence>
<dbReference type="Ensembl" id="ENSCPIT00010015698.1">
    <property type="protein sequence ID" value="ENSCPIP00010013232.1"/>
    <property type="gene ID" value="ENSCPIG00010010431.1"/>
</dbReference>
<dbReference type="GO" id="GO:0031106">
    <property type="term" value="P:septin ring organization"/>
    <property type="evidence" value="ECO:0007669"/>
    <property type="project" value="TreeGrafter"/>
</dbReference>
<organism evidence="1 2">
    <name type="scientific">Chrysolophus pictus</name>
    <name type="common">Golden pheasant</name>
    <name type="synonym">Phasianus pictus</name>
    <dbReference type="NCBI Taxonomy" id="9089"/>
    <lineage>
        <taxon>Eukaryota</taxon>
        <taxon>Metazoa</taxon>
        <taxon>Chordata</taxon>
        <taxon>Craniata</taxon>
        <taxon>Vertebrata</taxon>
        <taxon>Euteleostomi</taxon>
        <taxon>Archelosauria</taxon>
        <taxon>Archosauria</taxon>
        <taxon>Dinosauria</taxon>
        <taxon>Saurischia</taxon>
        <taxon>Theropoda</taxon>
        <taxon>Coelurosauria</taxon>
        <taxon>Aves</taxon>
        <taxon>Neognathae</taxon>
        <taxon>Galloanserae</taxon>
        <taxon>Galliformes</taxon>
        <taxon>Phasianidae</taxon>
        <taxon>Phasianinae</taxon>
        <taxon>Chrysolophus</taxon>
    </lineage>
</organism>
<dbReference type="PANTHER" id="PTHR21538">
    <property type="entry name" value="ANILLIN/RHOTEKIN RTKN"/>
    <property type="match status" value="1"/>
</dbReference>
<proteinExistence type="predicted"/>
<reference evidence="1" key="1">
    <citation type="submission" date="2025-08" db="UniProtKB">
        <authorList>
            <consortium name="Ensembl"/>
        </authorList>
    </citation>
    <scope>IDENTIFICATION</scope>
</reference>
<dbReference type="GO" id="GO:0005826">
    <property type="term" value="C:actomyosin contractile ring"/>
    <property type="evidence" value="ECO:0007669"/>
    <property type="project" value="TreeGrafter"/>
</dbReference>
<dbReference type="GO" id="GO:0000281">
    <property type="term" value="P:mitotic cytokinesis"/>
    <property type="evidence" value="ECO:0007669"/>
    <property type="project" value="TreeGrafter"/>
</dbReference>
<keyword evidence="2" id="KW-1185">Reference proteome</keyword>
<evidence type="ECO:0000313" key="2">
    <source>
        <dbReference type="Proteomes" id="UP000694543"/>
    </source>
</evidence>